<comment type="caution">
    <text evidence="1">The sequence shown here is derived from an EMBL/GenBank/DDBJ whole genome shotgun (WGS) entry which is preliminary data.</text>
</comment>
<proteinExistence type="predicted"/>
<dbReference type="NCBIfam" id="TIGR02610">
    <property type="entry name" value="PHA_gran_rgn"/>
    <property type="match status" value="1"/>
</dbReference>
<keyword evidence="2" id="KW-1185">Reference proteome</keyword>
<sequence>MAVIQVKRNHGKSIDEVRVKVEELIVKLQHKLQVRSEWQSDNTLVFQRKGAKGEIEFDETTLELTLRLGMMLRALKKPIETEIHAVLDKFLK</sequence>
<reference evidence="1 2" key="1">
    <citation type="submission" date="2019-06" db="EMBL/GenBank/DDBJ databases">
        <title>Draft genome of Aliikangiella marina GYP-15.</title>
        <authorList>
            <person name="Wang G."/>
        </authorList>
    </citation>
    <scope>NUCLEOTIDE SEQUENCE [LARGE SCALE GENOMIC DNA]</scope>
    <source>
        <strain evidence="1 2">GYP-15</strain>
    </source>
</reference>
<dbReference type="OrthoDB" id="287584at2"/>
<accession>A0A545T189</accession>
<dbReference type="Proteomes" id="UP000317839">
    <property type="component" value="Unassembled WGS sequence"/>
</dbReference>
<dbReference type="InterPro" id="IPR013433">
    <property type="entry name" value="PHA_gran_rgn"/>
</dbReference>
<evidence type="ECO:0008006" key="3">
    <source>
        <dbReference type="Google" id="ProtNLM"/>
    </source>
</evidence>
<dbReference type="Pfam" id="PF09650">
    <property type="entry name" value="PHA_gran_rgn"/>
    <property type="match status" value="1"/>
</dbReference>
<organism evidence="1 2">
    <name type="scientific">Aliikangiella marina</name>
    <dbReference type="NCBI Taxonomy" id="1712262"/>
    <lineage>
        <taxon>Bacteria</taxon>
        <taxon>Pseudomonadati</taxon>
        <taxon>Pseudomonadota</taxon>
        <taxon>Gammaproteobacteria</taxon>
        <taxon>Oceanospirillales</taxon>
        <taxon>Pleioneaceae</taxon>
        <taxon>Aliikangiella</taxon>
    </lineage>
</organism>
<protein>
    <recommendedName>
        <fullName evidence="3">Polyhydroxyalkanoic acid system protein</fullName>
    </recommendedName>
</protein>
<gene>
    <name evidence="1" type="ORF">FLL45_21775</name>
</gene>
<dbReference type="RefSeq" id="WP_142944176.1">
    <property type="nucleotide sequence ID" value="NZ_VIKR01000007.1"/>
</dbReference>
<dbReference type="AlphaFoldDB" id="A0A545T189"/>
<name>A0A545T189_9GAMM</name>
<dbReference type="EMBL" id="VIKR01000007">
    <property type="protein sequence ID" value="TQV70959.1"/>
    <property type="molecule type" value="Genomic_DNA"/>
</dbReference>
<evidence type="ECO:0000313" key="1">
    <source>
        <dbReference type="EMBL" id="TQV70959.1"/>
    </source>
</evidence>
<evidence type="ECO:0000313" key="2">
    <source>
        <dbReference type="Proteomes" id="UP000317839"/>
    </source>
</evidence>